<protein>
    <submittedName>
        <fullName evidence="2">Uncharacterized protein</fullName>
    </submittedName>
</protein>
<reference evidence="2" key="1">
    <citation type="submission" date="2021-02" db="EMBL/GenBank/DDBJ databases">
        <authorList>
            <person name="Nowell W R."/>
        </authorList>
    </citation>
    <scope>NUCLEOTIDE SEQUENCE</scope>
    <source>
        <strain evidence="2">Ploen Becks lab</strain>
    </source>
</reference>
<evidence type="ECO:0000313" key="2">
    <source>
        <dbReference type="EMBL" id="CAF0843899.1"/>
    </source>
</evidence>
<evidence type="ECO:0000313" key="3">
    <source>
        <dbReference type="Proteomes" id="UP000663879"/>
    </source>
</evidence>
<comment type="caution">
    <text evidence="2">The sequence shown here is derived from an EMBL/GenBank/DDBJ whole genome shotgun (WGS) entry which is preliminary data.</text>
</comment>
<dbReference type="Proteomes" id="UP000663879">
    <property type="component" value="Unassembled WGS sequence"/>
</dbReference>
<keyword evidence="3" id="KW-1185">Reference proteome</keyword>
<dbReference type="EMBL" id="CAJNOC010001198">
    <property type="protein sequence ID" value="CAF0843899.1"/>
    <property type="molecule type" value="Genomic_DNA"/>
</dbReference>
<name>A0A813VDM8_9BILA</name>
<proteinExistence type="predicted"/>
<keyword evidence="1" id="KW-0175">Coiled coil</keyword>
<sequence length="397" mass="46591">MNPTLQEIELSLFDKLKCLNCVPIKNIIAIEPNVNLKSILLDQSYAQEKLNIFIWVIFKVEPKFAPEFIDSEYFAPDIKCKKIIDCLTNLGIVDPFDFTKDKLFNTTTKFYKEVLLVLDDVSKLLPQRSNQIANLDDFSFDMSINTSFMPNFQNPKNENFDEIFSKKIQIFDDPSYLSEYKSIVQPGSSSSLIPSDLIRVIKNINANSTYLDNIQLGKSFKSELVQNLESHLNDLKQEIDMNRNNLQATNTINFNLIQLNENNDEFMEYNIKLEKYLEEIQSYISGFKEMTREFLNDDKLMPHQSSIADINEFKSETNLGENFEKFYLMIENYQKIKLFFKNWSLFINKQDEKKNEYEMNSFLIKNDHINKFLGENEIFIKQIEESLNCLGNNRIFS</sequence>
<dbReference type="AlphaFoldDB" id="A0A813VDM8"/>
<gene>
    <name evidence="2" type="ORF">OXX778_LOCUS8599</name>
</gene>
<feature type="coiled-coil region" evidence="1">
    <location>
        <begin position="218"/>
        <end position="279"/>
    </location>
</feature>
<accession>A0A813VDM8</accession>
<evidence type="ECO:0000256" key="1">
    <source>
        <dbReference type="SAM" id="Coils"/>
    </source>
</evidence>
<dbReference type="OrthoDB" id="10440592at2759"/>
<organism evidence="2 3">
    <name type="scientific">Brachionus calyciflorus</name>
    <dbReference type="NCBI Taxonomy" id="104777"/>
    <lineage>
        <taxon>Eukaryota</taxon>
        <taxon>Metazoa</taxon>
        <taxon>Spiralia</taxon>
        <taxon>Gnathifera</taxon>
        <taxon>Rotifera</taxon>
        <taxon>Eurotatoria</taxon>
        <taxon>Monogononta</taxon>
        <taxon>Pseudotrocha</taxon>
        <taxon>Ploima</taxon>
        <taxon>Brachionidae</taxon>
        <taxon>Brachionus</taxon>
    </lineage>
</organism>